<sequence>MGVNNHLTWHESVLTKALRHQRNQHKSAVLFFTGLSGSGKSTIANLVSIKLHELCVQSYVLDGDNIRQGLNKDLGFQESDRKENIRRIGEVSKLFVDSGQFAITAFISPYQSDRKLVRDLFPSGEFVEIYVKCPIDECELRDPKGLYKKAHNGEIQNFTGVSSPYEEPINSEIVIESNHETPEACANKVISYLAQQELLPK</sequence>
<dbReference type="InterPro" id="IPR002891">
    <property type="entry name" value="APS"/>
</dbReference>
<dbReference type="PANTHER" id="PTHR11055:SF1">
    <property type="entry name" value="PAPS SYNTHETASE, ISOFORM D"/>
    <property type="match status" value="1"/>
</dbReference>
<dbReference type="GO" id="GO:0004020">
    <property type="term" value="F:adenylylsulfate kinase activity"/>
    <property type="evidence" value="ECO:0007669"/>
    <property type="project" value="UniProtKB-EC"/>
</dbReference>
<dbReference type="Proteomes" id="UP001226720">
    <property type="component" value="Unassembled WGS sequence"/>
</dbReference>
<dbReference type="GeneID" id="301326234"/>
<evidence type="ECO:0000256" key="1">
    <source>
        <dbReference type="ARBA" id="ARBA00001823"/>
    </source>
</evidence>
<evidence type="ECO:0000256" key="6">
    <source>
        <dbReference type="ARBA" id="ARBA00022679"/>
    </source>
</evidence>
<evidence type="ECO:0000256" key="2">
    <source>
        <dbReference type="ARBA" id="ARBA00002632"/>
    </source>
</evidence>
<dbReference type="HAMAP" id="MF_00065">
    <property type="entry name" value="Adenylyl_sulf_kinase"/>
    <property type="match status" value="1"/>
</dbReference>
<evidence type="ECO:0000256" key="7">
    <source>
        <dbReference type="ARBA" id="ARBA00022741"/>
    </source>
</evidence>
<evidence type="ECO:0000256" key="8">
    <source>
        <dbReference type="ARBA" id="ARBA00022777"/>
    </source>
</evidence>
<dbReference type="EMBL" id="JAUSWM010000001">
    <property type="protein sequence ID" value="MDQ0481625.1"/>
    <property type="molecule type" value="Genomic_DNA"/>
</dbReference>
<evidence type="ECO:0000256" key="11">
    <source>
        <dbReference type="ARBA" id="ARBA00031393"/>
    </source>
</evidence>
<proteinExistence type="inferred from homology"/>
<evidence type="ECO:0000256" key="9">
    <source>
        <dbReference type="ARBA" id="ARBA00022840"/>
    </source>
</evidence>
<dbReference type="CDD" id="cd02027">
    <property type="entry name" value="APSK"/>
    <property type="match status" value="1"/>
</dbReference>
<evidence type="ECO:0000256" key="12">
    <source>
        <dbReference type="ARBA" id="ARBA00031464"/>
    </source>
</evidence>
<comment type="caution">
    <text evidence="16">The sequence shown here is derived from an EMBL/GenBank/DDBJ whole genome shotgun (WGS) entry which is preliminary data.</text>
</comment>
<feature type="binding site" evidence="13">
    <location>
        <begin position="34"/>
        <end position="41"/>
    </location>
    <ligand>
        <name>ATP</name>
        <dbReference type="ChEBI" id="CHEBI:30616"/>
    </ligand>
</feature>
<keyword evidence="17" id="KW-1185">Reference proteome</keyword>
<keyword evidence="9 13" id="KW-0067">ATP-binding</keyword>
<evidence type="ECO:0000313" key="17">
    <source>
        <dbReference type="Proteomes" id="UP001226720"/>
    </source>
</evidence>
<evidence type="ECO:0000256" key="5">
    <source>
        <dbReference type="ARBA" id="ARBA00012121"/>
    </source>
</evidence>
<reference evidence="16" key="1">
    <citation type="submission" date="2023-07" db="EMBL/GenBank/DDBJ databases">
        <title>Genomic Encyclopedia of Type Strains, Phase IV (KMG-IV): sequencing the most valuable type-strain genomes for metagenomic binning, comparative biology and taxonomic classification.</title>
        <authorList>
            <person name="Goeker M."/>
        </authorList>
    </citation>
    <scope>NUCLEOTIDE SEQUENCE [LARGE SCALE GENOMIC DNA]</scope>
    <source>
        <strain evidence="16">JSM 076093</strain>
    </source>
</reference>
<evidence type="ECO:0000259" key="15">
    <source>
        <dbReference type="Pfam" id="PF01583"/>
    </source>
</evidence>
<dbReference type="RefSeq" id="WP_301550893.1">
    <property type="nucleotide sequence ID" value="NZ_JAQRMZ010000002.1"/>
</dbReference>
<dbReference type="PANTHER" id="PTHR11055">
    <property type="entry name" value="BIFUNCTIONAL 3'-PHOSPHOADENOSINE 5'-PHOSPHOSULFATE SYNTHASE"/>
    <property type="match status" value="1"/>
</dbReference>
<name>A0ABU0JX20_9BACL</name>
<evidence type="ECO:0000256" key="4">
    <source>
        <dbReference type="ARBA" id="ARBA00007008"/>
    </source>
</evidence>
<dbReference type="NCBIfam" id="NF003013">
    <property type="entry name" value="PRK03846.1"/>
    <property type="match status" value="1"/>
</dbReference>
<dbReference type="InterPro" id="IPR027417">
    <property type="entry name" value="P-loop_NTPase"/>
</dbReference>
<keyword evidence="13" id="KW-0597">Phosphoprotein</keyword>
<evidence type="ECO:0000313" key="16">
    <source>
        <dbReference type="EMBL" id="MDQ0481625.1"/>
    </source>
</evidence>
<accession>A0ABU0JX20</accession>
<dbReference type="Gene3D" id="3.40.50.300">
    <property type="entry name" value="P-loop containing nucleotide triphosphate hydrolases"/>
    <property type="match status" value="1"/>
</dbReference>
<gene>
    <name evidence="13" type="primary">cysC</name>
    <name evidence="16" type="ORF">QO000_000578</name>
</gene>
<evidence type="ECO:0000256" key="13">
    <source>
        <dbReference type="HAMAP-Rule" id="MF_00065"/>
    </source>
</evidence>
<dbReference type="EC" id="2.7.1.25" evidence="5 13"/>
<keyword evidence="7 13" id="KW-0547">Nucleotide-binding</keyword>
<comment type="catalytic activity">
    <reaction evidence="1 13 14">
        <text>adenosine 5'-phosphosulfate + ATP = 3'-phosphoadenylyl sulfate + ADP + H(+)</text>
        <dbReference type="Rhea" id="RHEA:24152"/>
        <dbReference type="ChEBI" id="CHEBI:15378"/>
        <dbReference type="ChEBI" id="CHEBI:30616"/>
        <dbReference type="ChEBI" id="CHEBI:58243"/>
        <dbReference type="ChEBI" id="CHEBI:58339"/>
        <dbReference type="ChEBI" id="CHEBI:456216"/>
        <dbReference type="EC" id="2.7.1.25"/>
    </reaction>
</comment>
<feature type="domain" description="APS kinase" evidence="15">
    <location>
        <begin position="27"/>
        <end position="176"/>
    </location>
</feature>
<evidence type="ECO:0000256" key="3">
    <source>
        <dbReference type="ARBA" id="ARBA00004806"/>
    </source>
</evidence>
<dbReference type="NCBIfam" id="TIGR00455">
    <property type="entry name" value="apsK"/>
    <property type="match status" value="1"/>
</dbReference>
<keyword evidence="6 13" id="KW-0808">Transferase</keyword>
<comment type="similarity">
    <text evidence="4 13 14">Belongs to the APS kinase family.</text>
</comment>
<evidence type="ECO:0000256" key="10">
    <source>
        <dbReference type="ARBA" id="ARBA00029724"/>
    </source>
</evidence>
<keyword evidence="8 13" id="KW-0418">Kinase</keyword>
<comment type="function">
    <text evidence="2 13 14">Catalyzes the synthesis of activated sulfate.</text>
</comment>
<organism evidence="16 17">
    <name type="scientific">Guptibacillus hwajinpoensis</name>
    <dbReference type="NCBI Taxonomy" id="208199"/>
    <lineage>
        <taxon>Bacteria</taxon>
        <taxon>Bacillati</taxon>
        <taxon>Bacillota</taxon>
        <taxon>Bacilli</taxon>
        <taxon>Bacillales</taxon>
        <taxon>Guptibacillaceae</taxon>
        <taxon>Guptibacillus</taxon>
    </lineage>
</organism>
<feature type="active site" description="Phosphoserine intermediate" evidence="13">
    <location>
        <position position="108"/>
    </location>
</feature>
<comment type="pathway">
    <text evidence="3 13 14">Sulfur metabolism; hydrogen sulfide biosynthesis; sulfite from sulfate: step 2/3.</text>
</comment>
<evidence type="ECO:0000256" key="14">
    <source>
        <dbReference type="RuleBase" id="RU004347"/>
    </source>
</evidence>
<protein>
    <recommendedName>
        <fullName evidence="5 13">Adenylyl-sulfate kinase</fullName>
        <ecNumber evidence="5 13">2.7.1.25</ecNumber>
    </recommendedName>
    <alternativeName>
        <fullName evidence="11 13">APS kinase</fullName>
    </alternativeName>
    <alternativeName>
        <fullName evidence="12 13">ATP adenosine-5'-phosphosulfate 3'-phosphotransferase</fullName>
    </alternativeName>
    <alternativeName>
        <fullName evidence="10 13">Adenosine-5'-phosphosulfate kinase</fullName>
    </alternativeName>
</protein>
<dbReference type="SUPFAM" id="SSF52540">
    <property type="entry name" value="P-loop containing nucleoside triphosphate hydrolases"/>
    <property type="match status" value="1"/>
</dbReference>
<dbReference type="Pfam" id="PF01583">
    <property type="entry name" value="APS_kinase"/>
    <property type="match status" value="1"/>
</dbReference>
<dbReference type="InterPro" id="IPR059117">
    <property type="entry name" value="APS_kinase_dom"/>
</dbReference>